<keyword evidence="2" id="KW-1185">Reference proteome</keyword>
<dbReference type="AlphaFoldDB" id="A0A9D4L2Z3"/>
<proteinExistence type="predicted"/>
<dbReference type="Proteomes" id="UP000828390">
    <property type="component" value="Unassembled WGS sequence"/>
</dbReference>
<gene>
    <name evidence="1" type="ORF">DPMN_092770</name>
</gene>
<name>A0A9D4L2Z3_DREPO</name>
<organism evidence="1 2">
    <name type="scientific">Dreissena polymorpha</name>
    <name type="common">Zebra mussel</name>
    <name type="synonym">Mytilus polymorpha</name>
    <dbReference type="NCBI Taxonomy" id="45954"/>
    <lineage>
        <taxon>Eukaryota</taxon>
        <taxon>Metazoa</taxon>
        <taxon>Spiralia</taxon>
        <taxon>Lophotrochozoa</taxon>
        <taxon>Mollusca</taxon>
        <taxon>Bivalvia</taxon>
        <taxon>Autobranchia</taxon>
        <taxon>Heteroconchia</taxon>
        <taxon>Euheterodonta</taxon>
        <taxon>Imparidentia</taxon>
        <taxon>Neoheterodontei</taxon>
        <taxon>Myida</taxon>
        <taxon>Dreissenoidea</taxon>
        <taxon>Dreissenidae</taxon>
        <taxon>Dreissena</taxon>
    </lineage>
</organism>
<reference evidence="1" key="2">
    <citation type="submission" date="2020-11" db="EMBL/GenBank/DDBJ databases">
        <authorList>
            <person name="McCartney M.A."/>
            <person name="Auch B."/>
            <person name="Kono T."/>
            <person name="Mallez S."/>
            <person name="Becker A."/>
            <person name="Gohl D.M."/>
            <person name="Silverstein K.A.T."/>
            <person name="Koren S."/>
            <person name="Bechman K.B."/>
            <person name="Herman A."/>
            <person name="Abrahante J.E."/>
            <person name="Garbe J."/>
        </authorList>
    </citation>
    <scope>NUCLEOTIDE SEQUENCE</scope>
    <source>
        <strain evidence="1">Duluth1</strain>
        <tissue evidence="1">Whole animal</tissue>
    </source>
</reference>
<accession>A0A9D4L2Z3</accession>
<protein>
    <submittedName>
        <fullName evidence="1">Uncharacterized protein</fullName>
    </submittedName>
</protein>
<evidence type="ECO:0000313" key="2">
    <source>
        <dbReference type="Proteomes" id="UP000828390"/>
    </source>
</evidence>
<dbReference type="EMBL" id="JAIWYP010000003">
    <property type="protein sequence ID" value="KAH3850359.1"/>
    <property type="molecule type" value="Genomic_DNA"/>
</dbReference>
<evidence type="ECO:0000313" key="1">
    <source>
        <dbReference type="EMBL" id="KAH3850359.1"/>
    </source>
</evidence>
<sequence>MTLLGYGDGIRRGRFEKNRTWDILINARFVAVTSITAGSKAEGLTCFKESDYDRLFVPKKCPLC</sequence>
<comment type="caution">
    <text evidence="1">The sequence shown here is derived from an EMBL/GenBank/DDBJ whole genome shotgun (WGS) entry which is preliminary data.</text>
</comment>
<reference evidence="1" key="1">
    <citation type="journal article" date="2019" name="bioRxiv">
        <title>The Genome of the Zebra Mussel, Dreissena polymorpha: A Resource for Invasive Species Research.</title>
        <authorList>
            <person name="McCartney M.A."/>
            <person name="Auch B."/>
            <person name="Kono T."/>
            <person name="Mallez S."/>
            <person name="Zhang Y."/>
            <person name="Obille A."/>
            <person name="Becker A."/>
            <person name="Abrahante J.E."/>
            <person name="Garbe J."/>
            <person name="Badalamenti J.P."/>
            <person name="Herman A."/>
            <person name="Mangelson H."/>
            <person name="Liachko I."/>
            <person name="Sullivan S."/>
            <person name="Sone E.D."/>
            <person name="Koren S."/>
            <person name="Silverstein K.A.T."/>
            <person name="Beckman K.B."/>
            <person name="Gohl D.M."/>
        </authorList>
    </citation>
    <scope>NUCLEOTIDE SEQUENCE</scope>
    <source>
        <strain evidence="1">Duluth1</strain>
        <tissue evidence="1">Whole animal</tissue>
    </source>
</reference>